<feature type="region of interest" description="Disordered" evidence="9">
    <location>
        <begin position="207"/>
        <end position="230"/>
    </location>
</feature>
<protein>
    <recommendedName>
        <fullName evidence="8">Abasic site processing protein</fullName>
        <ecNumber evidence="8">3.4.-.-</ecNumber>
    </recommendedName>
</protein>
<evidence type="ECO:0000256" key="3">
    <source>
        <dbReference type="ARBA" id="ARBA00022763"/>
    </source>
</evidence>
<dbReference type="InterPro" id="IPR036590">
    <property type="entry name" value="SRAP-like"/>
</dbReference>
<keyword evidence="5" id="KW-0190">Covalent protein-DNA linkage</keyword>
<dbReference type="OrthoDB" id="6192129at2"/>
<evidence type="ECO:0000313" key="10">
    <source>
        <dbReference type="EMBL" id="AHE97555.1"/>
    </source>
</evidence>
<keyword evidence="4 8" id="KW-0378">Hydrolase</keyword>
<dbReference type="SUPFAM" id="SSF143081">
    <property type="entry name" value="BB1717-like"/>
    <property type="match status" value="1"/>
</dbReference>
<dbReference type="AlphaFoldDB" id="W0DKY4"/>
<dbReference type="RefSeq" id="WP_006745816.1">
    <property type="nucleotide sequence ID" value="NZ_CP007029.1"/>
</dbReference>
<keyword evidence="6" id="KW-0238">DNA-binding</keyword>
<dbReference type="Gene3D" id="3.90.1680.10">
    <property type="entry name" value="SOS response associated peptidase-like"/>
    <property type="match status" value="1"/>
</dbReference>
<sequence>MCGRFALHTPRSRVAARYFDLQLPVGDVHARYNITPGTQITAVLATPETPVSFAFSHWGFRPPWAKDDAPTPINIRAEKAATSPYFRSAFAHRRCLVPANGWYEWRRTESGKQPYYITLKDPADRDEVVFFAGLWEPAGEGAETCCAILTEPVSAPIAFIHDRQPVVLDPECRWSWLDPGISDRETLRRVARRLDPERLVAYPVSTRVNRPANDDPGLVEPIADTGDPGA</sequence>
<dbReference type="PANTHER" id="PTHR13604">
    <property type="entry name" value="DC12-RELATED"/>
    <property type="match status" value="1"/>
</dbReference>
<reference evidence="10 11" key="1">
    <citation type="submission" date="2013-12" db="EMBL/GenBank/DDBJ databases">
        <authorList>
            <consortium name="DOE Joint Genome Institute"/>
            <person name="Muyzer G."/>
            <person name="Huntemann M."/>
            <person name="Han J."/>
            <person name="Chen A."/>
            <person name="Kyrpides N."/>
            <person name="Mavromatis K."/>
            <person name="Markowitz V."/>
            <person name="Palaniappan K."/>
            <person name="Ivanova N."/>
            <person name="Schaumberg A."/>
            <person name="Pati A."/>
            <person name="Liolios K."/>
            <person name="Nordberg H.P."/>
            <person name="Cantor M.N."/>
            <person name="Hua S.X."/>
            <person name="Woyke T."/>
        </authorList>
    </citation>
    <scope>NUCLEOTIDE SEQUENCE [LARGE SCALE GENOMIC DNA]</scope>
    <source>
        <strain evidence="10 11">ARh 1</strain>
    </source>
</reference>
<accession>W0DKY4</accession>
<dbReference type="GO" id="GO:0016829">
    <property type="term" value="F:lyase activity"/>
    <property type="evidence" value="ECO:0007669"/>
    <property type="project" value="UniProtKB-KW"/>
</dbReference>
<dbReference type="Proteomes" id="UP000005289">
    <property type="component" value="Chromosome"/>
</dbReference>
<dbReference type="KEGG" id="tti:THITH_03955"/>
<organism evidence="10 11">
    <name type="scientific">Thioalkalivibrio paradoxus ARh 1</name>
    <dbReference type="NCBI Taxonomy" id="713585"/>
    <lineage>
        <taxon>Bacteria</taxon>
        <taxon>Pseudomonadati</taxon>
        <taxon>Pseudomonadota</taxon>
        <taxon>Gammaproteobacteria</taxon>
        <taxon>Chromatiales</taxon>
        <taxon>Ectothiorhodospiraceae</taxon>
        <taxon>Thioalkalivibrio</taxon>
    </lineage>
</organism>
<dbReference type="GO" id="GO:0008233">
    <property type="term" value="F:peptidase activity"/>
    <property type="evidence" value="ECO:0007669"/>
    <property type="project" value="UniProtKB-KW"/>
</dbReference>
<dbReference type="EMBL" id="CP007029">
    <property type="protein sequence ID" value="AHE97555.1"/>
    <property type="molecule type" value="Genomic_DNA"/>
</dbReference>
<keyword evidence="7" id="KW-0456">Lyase</keyword>
<evidence type="ECO:0000256" key="5">
    <source>
        <dbReference type="ARBA" id="ARBA00023124"/>
    </source>
</evidence>
<dbReference type="PANTHER" id="PTHR13604:SF0">
    <property type="entry name" value="ABASIC SITE PROCESSING PROTEIN HMCES"/>
    <property type="match status" value="1"/>
</dbReference>
<name>W0DKY4_9GAMM</name>
<comment type="similarity">
    <text evidence="1 8">Belongs to the SOS response-associated peptidase family.</text>
</comment>
<dbReference type="GO" id="GO:0003697">
    <property type="term" value="F:single-stranded DNA binding"/>
    <property type="evidence" value="ECO:0007669"/>
    <property type="project" value="InterPro"/>
</dbReference>
<evidence type="ECO:0000256" key="7">
    <source>
        <dbReference type="ARBA" id="ARBA00023239"/>
    </source>
</evidence>
<keyword evidence="11" id="KW-1185">Reference proteome</keyword>
<evidence type="ECO:0000256" key="6">
    <source>
        <dbReference type="ARBA" id="ARBA00023125"/>
    </source>
</evidence>
<dbReference type="InterPro" id="IPR003738">
    <property type="entry name" value="SRAP"/>
</dbReference>
<dbReference type="GO" id="GO:0106300">
    <property type="term" value="P:protein-DNA covalent cross-linking repair"/>
    <property type="evidence" value="ECO:0007669"/>
    <property type="project" value="InterPro"/>
</dbReference>
<dbReference type="Pfam" id="PF02586">
    <property type="entry name" value="SRAP"/>
    <property type="match status" value="1"/>
</dbReference>
<proteinExistence type="inferred from homology"/>
<dbReference type="EC" id="3.4.-.-" evidence="8"/>
<keyword evidence="3" id="KW-0227">DNA damage</keyword>
<evidence type="ECO:0000256" key="8">
    <source>
        <dbReference type="RuleBase" id="RU364100"/>
    </source>
</evidence>
<dbReference type="GO" id="GO:0006508">
    <property type="term" value="P:proteolysis"/>
    <property type="evidence" value="ECO:0007669"/>
    <property type="project" value="UniProtKB-KW"/>
</dbReference>
<gene>
    <name evidence="10" type="ORF">THITH_03955</name>
</gene>
<keyword evidence="2 8" id="KW-0645">Protease</keyword>
<dbReference type="HOGENOM" id="CLU_035990_6_2_6"/>
<evidence type="ECO:0000256" key="1">
    <source>
        <dbReference type="ARBA" id="ARBA00008136"/>
    </source>
</evidence>
<evidence type="ECO:0000256" key="4">
    <source>
        <dbReference type="ARBA" id="ARBA00022801"/>
    </source>
</evidence>
<evidence type="ECO:0000256" key="2">
    <source>
        <dbReference type="ARBA" id="ARBA00022670"/>
    </source>
</evidence>
<evidence type="ECO:0000313" key="11">
    <source>
        <dbReference type="Proteomes" id="UP000005289"/>
    </source>
</evidence>
<evidence type="ECO:0000256" key="9">
    <source>
        <dbReference type="SAM" id="MobiDB-lite"/>
    </source>
</evidence>